<accession>A0ABQ6MEJ0</accession>
<sequence length="153" mass="17009">MSQTKSLQSFYGEGNNDPALSWDRSYIHNVKCRIQGKFQRQMPSKRPGFGGGIPFDKVFNNKLRAHEDAYLGRLKVFAEAELAKESKEALTEEQKAALANPPFGSYDRKGASCFSKGPPAKGKPGAEPAKKKRKVEAAPPVRWSSRIAKQKKK</sequence>
<name>A0ABQ6MEJ0_9STRA</name>
<evidence type="ECO:0000313" key="3">
    <source>
        <dbReference type="Proteomes" id="UP001165060"/>
    </source>
</evidence>
<dbReference type="EMBL" id="BRYB01001401">
    <property type="protein sequence ID" value="GMI24859.1"/>
    <property type="molecule type" value="Genomic_DNA"/>
</dbReference>
<dbReference type="Proteomes" id="UP001165060">
    <property type="component" value="Unassembled WGS sequence"/>
</dbReference>
<reference evidence="2 3" key="1">
    <citation type="journal article" date="2023" name="Commun. Biol.">
        <title>Genome analysis of Parmales, the sister group of diatoms, reveals the evolutionary specialization of diatoms from phago-mixotrophs to photoautotrophs.</title>
        <authorList>
            <person name="Ban H."/>
            <person name="Sato S."/>
            <person name="Yoshikawa S."/>
            <person name="Yamada K."/>
            <person name="Nakamura Y."/>
            <person name="Ichinomiya M."/>
            <person name="Sato N."/>
            <person name="Blanc-Mathieu R."/>
            <person name="Endo H."/>
            <person name="Kuwata A."/>
            <person name="Ogata H."/>
        </authorList>
    </citation>
    <scope>NUCLEOTIDE SEQUENCE [LARGE SCALE GENOMIC DNA]</scope>
</reference>
<proteinExistence type="predicted"/>
<keyword evidence="3" id="KW-1185">Reference proteome</keyword>
<evidence type="ECO:0000256" key="1">
    <source>
        <dbReference type="SAM" id="MobiDB-lite"/>
    </source>
</evidence>
<protein>
    <submittedName>
        <fullName evidence="2">Uncharacterized protein</fullName>
    </submittedName>
</protein>
<feature type="region of interest" description="Disordered" evidence="1">
    <location>
        <begin position="109"/>
        <end position="153"/>
    </location>
</feature>
<comment type="caution">
    <text evidence="2">The sequence shown here is derived from an EMBL/GenBank/DDBJ whole genome shotgun (WGS) entry which is preliminary data.</text>
</comment>
<organism evidence="2 3">
    <name type="scientific">Tetraparma gracilis</name>
    <dbReference type="NCBI Taxonomy" id="2962635"/>
    <lineage>
        <taxon>Eukaryota</taxon>
        <taxon>Sar</taxon>
        <taxon>Stramenopiles</taxon>
        <taxon>Ochrophyta</taxon>
        <taxon>Bolidophyceae</taxon>
        <taxon>Parmales</taxon>
        <taxon>Triparmaceae</taxon>
        <taxon>Tetraparma</taxon>
    </lineage>
</organism>
<evidence type="ECO:0000313" key="2">
    <source>
        <dbReference type="EMBL" id="GMI24859.1"/>
    </source>
</evidence>
<feature type="compositionally biased region" description="Low complexity" evidence="1">
    <location>
        <begin position="116"/>
        <end position="127"/>
    </location>
</feature>
<gene>
    <name evidence="2" type="ORF">TeGR_g5919</name>
</gene>